<reference evidence="3" key="1">
    <citation type="journal article" date="2019" name="Int. J. Syst. Evol. Microbiol.">
        <title>The Global Catalogue of Microorganisms (GCM) 10K type strain sequencing project: providing services to taxonomists for standard genome sequencing and annotation.</title>
        <authorList>
            <consortium name="The Broad Institute Genomics Platform"/>
            <consortium name="The Broad Institute Genome Sequencing Center for Infectious Disease"/>
            <person name="Wu L."/>
            <person name="Ma J."/>
        </authorList>
    </citation>
    <scope>NUCLEOTIDE SEQUENCE [LARGE SCALE GENOMIC DNA]</scope>
    <source>
        <strain evidence="3">KCTC 42662</strain>
    </source>
</reference>
<feature type="transmembrane region" description="Helical" evidence="1">
    <location>
        <begin position="5"/>
        <end position="24"/>
    </location>
</feature>
<evidence type="ECO:0000256" key="1">
    <source>
        <dbReference type="SAM" id="Phobius"/>
    </source>
</evidence>
<keyword evidence="3" id="KW-1185">Reference proteome</keyword>
<keyword evidence="1" id="KW-0472">Membrane</keyword>
<keyword evidence="1" id="KW-0812">Transmembrane</keyword>
<dbReference type="SUPFAM" id="SSF50998">
    <property type="entry name" value="Quinoprotein alcohol dehydrogenase-like"/>
    <property type="match status" value="1"/>
</dbReference>
<dbReference type="Proteomes" id="UP001597545">
    <property type="component" value="Unassembled WGS sequence"/>
</dbReference>
<dbReference type="InterPro" id="IPR015943">
    <property type="entry name" value="WD40/YVTN_repeat-like_dom_sf"/>
</dbReference>
<comment type="caution">
    <text evidence="2">The sequence shown here is derived from an EMBL/GenBank/DDBJ whole genome shotgun (WGS) entry which is preliminary data.</text>
</comment>
<dbReference type="Gene3D" id="2.130.10.10">
    <property type="entry name" value="YVTN repeat-like/Quinoprotein amine dehydrogenase"/>
    <property type="match status" value="1"/>
</dbReference>
<evidence type="ECO:0008006" key="4">
    <source>
        <dbReference type="Google" id="ProtNLM"/>
    </source>
</evidence>
<dbReference type="EMBL" id="JBHULR010000004">
    <property type="protein sequence ID" value="MFD2548363.1"/>
    <property type="molecule type" value="Genomic_DNA"/>
</dbReference>
<keyword evidence="1" id="KW-1133">Transmembrane helix</keyword>
<organism evidence="2 3">
    <name type="scientific">Sphingobacterium suaedae</name>
    <dbReference type="NCBI Taxonomy" id="1686402"/>
    <lineage>
        <taxon>Bacteria</taxon>
        <taxon>Pseudomonadati</taxon>
        <taxon>Bacteroidota</taxon>
        <taxon>Sphingobacteriia</taxon>
        <taxon>Sphingobacteriales</taxon>
        <taxon>Sphingobacteriaceae</taxon>
        <taxon>Sphingobacterium</taxon>
    </lineage>
</organism>
<proteinExistence type="predicted"/>
<name>A0ABW5KIR3_9SPHI</name>
<dbReference type="RefSeq" id="WP_380904047.1">
    <property type="nucleotide sequence ID" value="NZ_JBHUEG010000001.1"/>
</dbReference>
<gene>
    <name evidence="2" type="ORF">ACFSR5_11985</name>
</gene>
<evidence type="ECO:0000313" key="3">
    <source>
        <dbReference type="Proteomes" id="UP001597545"/>
    </source>
</evidence>
<accession>A0ABW5KIR3</accession>
<evidence type="ECO:0000313" key="2">
    <source>
        <dbReference type="EMBL" id="MFD2548363.1"/>
    </source>
</evidence>
<dbReference type="InterPro" id="IPR011047">
    <property type="entry name" value="Quinoprotein_ADH-like_sf"/>
</dbReference>
<sequence length="873" mass="99490">MRNTIITSILLFVAVIGASIYYFANLEGDKKETVRPLTYLPKETFLIATFHNDATTDNIFKDFEIFEALIGRQEMEQWQLLKTKMLRNTVLQPYVEGVEIYASLHPEQDGISTLFTIPTLEHVEPEALAAIVDQTGKSYSVSQKDTLGARLFNFDNGVKDSIFHVLYHKNIFFVTYSDSLLYKILDEGVPKLDKSNIDYFVDNNSRNSPLSVYFVHDQVNAIAKHVLRRKPGKTLNLFENLGGKSAWNLNFKNDALILSGESETAGNKENYLEIFSHQNKTTQGLYQFFPENTASYLSFAVSDRNRFQQDLAQLFVLRKEHEQLNRQFNELQKDKGVSFDKQIVPLFGDEFAVVEQSNQTELAFLALRDTSGWKQLASNLVSEIEGSLYRFDYANIPYALFGDPLKLFSRPYFFRIGQTLVLANNQSVLQGYRRDWEQVNLLINTIGFKNFERIQGNEANVTYFLRTRTASNLISNLLKREYSIGFRDKADFGYQDFYSWSVQISGNSGKFLSSLYGIYKSKNALGASPEWTYEFENRPITAPWVFEHSDTSQFILIQEQDHTVHGIHPTGKKMWSAVLHGRIVGDAQQLADRSIVLVTDRNQLYRFDTEGNSISGFPVRMDGEPSHAPTIAEADGQQLIFVPLGRSISVYTLAGKRANGWEQKNVRGKILFDVKVRNNTIYVGTSEAHFYQFNATGELIKEEQLENSQFANPIALGSNSAKETVVHALDSAGYLVTIDFLQEPTKRKMDTWPTDAMVVFEPLGQEDARTAYIIDAKRLIQQGLQDSGTTYEFTFTQEITDRPQLFRNGGTGRLLGISSRGNNLIYLFDEKGGIYDGFPIEALPNFYFGKIDYNSATYLLCVRRDRKLYAFKN</sequence>
<protein>
    <recommendedName>
        <fullName evidence="4">DUF3352 domain-containing protein</fullName>
    </recommendedName>
</protein>